<name>A0A4S2KEI5_9HYME</name>
<keyword evidence="1" id="KW-0732">Signal</keyword>
<reference evidence="2 3" key="1">
    <citation type="journal article" date="2019" name="Philos. Trans. R. Soc. Lond., B, Biol. Sci.">
        <title>Ant behaviour and brain gene expression of defending hosts depend on the ecological success of the intruding social parasite.</title>
        <authorList>
            <person name="Kaur R."/>
            <person name="Stoldt M."/>
            <person name="Jongepier E."/>
            <person name="Feldmeyer B."/>
            <person name="Menzel F."/>
            <person name="Bornberg-Bauer E."/>
            <person name="Foitzik S."/>
        </authorList>
    </citation>
    <scope>NUCLEOTIDE SEQUENCE [LARGE SCALE GENOMIC DNA]</scope>
    <source>
        <tissue evidence="2">Whole body</tissue>
    </source>
</reference>
<evidence type="ECO:0000256" key="1">
    <source>
        <dbReference type="SAM" id="SignalP"/>
    </source>
</evidence>
<organism evidence="2 3">
    <name type="scientific">Temnothorax longispinosus</name>
    <dbReference type="NCBI Taxonomy" id="300112"/>
    <lineage>
        <taxon>Eukaryota</taxon>
        <taxon>Metazoa</taxon>
        <taxon>Ecdysozoa</taxon>
        <taxon>Arthropoda</taxon>
        <taxon>Hexapoda</taxon>
        <taxon>Insecta</taxon>
        <taxon>Pterygota</taxon>
        <taxon>Neoptera</taxon>
        <taxon>Endopterygota</taxon>
        <taxon>Hymenoptera</taxon>
        <taxon>Apocrita</taxon>
        <taxon>Aculeata</taxon>
        <taxon>Formicoidea</taxon>
        <taxon>Formicidae</taxon>
        <taxon>Myrmicinae</taxon>
        <taxon>Temnothorax</taxon>
    </lineage>
</organism>
<evidence type="ECO:0000313" key="3">
    <source>
        <dbReference type="Proteomes" id="UP000310200"/>
    </source>
</evidence>
<protein>
    <submittedName>
        <fullName evidence="2">Uncharacterized protein</fullName>
    </submittedName>
</protein>
<feature type="signal peptide" evidence="1">
    <location>
        <begin position="1"/>
        <end position="19"/>
    </location>
</feature>
<evidence type="ECO:0000313" key="2">
    <source>
        <dbReference type="EMBL" id="TGZ46177.1"/>
    </source>
</evidence>
<dbReference type="AlphaFoldDB" id="A0A4S2KEI5"/>
<dbReference type="EMBL" id="QBLH01002927">
    <property type="protein sequence ID" value="TGZ46177.1"/>
    <property type="molecule type" value="Genomic_DNA"/>
</dbReference>
<sequence length="239" mass="27247">MERFSVIFISLCSLATILAESMPTRSSTTIETLWDNAHEVGNVENHPADLLKQKNVQNNTKHLLLDENLVKNTTQVGEHAKNPLYFNKASTTSTGDFSSSYIKDTQHLKHNGDREGDDKEEHPSVGLSSYDILLDPSLIPARLTRQAGKGDADYSNLASIETVSGDVEPNNYDENRSVISSKRSANLESDLDVAEDRYPPPYPYRYPYYRGQLPNQRYRANDRREPYRNYWRYPVFPGK</sequence>
<feature type="chain" id="PRO_5020868810" evidence="1">
    <location>
        <begin position="20"/>
        <end position="239"/>
    </location>
</feature>
<dbReference type="Proteomes" id="UP000310200">
    <property type="component" value="Unassembled WGS sequence"/>
</dbReference>
<proteinExistence type="predicted"/>
<accession>A0A4S2KEI5</accession>
<comment type="caution">
    <text evidence="2">The sequence shown here is derived from an EMBL/GenBank/DDBJ whole genome shotgun (WGS) entry which is preliminary data.</text>
</comment>
<gene>
    <name evidence="2" type="ORF">DBV15_06529</name>
</gene>
<keyword evidence="3" id="KW-1185">Reference proteome</keyword>